<dbReference type="OrthoDB" id="25987at2759"/>
<dbReference type="InterPro" id="IPR029060">
    <property type="entry name" value="PIN-like_dom_sf"/>
</dbReference>
<dbReference type="InterPro" id="IPR026832">
    <property type="entry name" value="Asteroid"/>
</dbReference>
<dbReference type="PANTHER" id="PTHR15665:SF1">
    <property type="entry name" value="PROTEIN ASTEROID HOMOLOG 1"/>
    <property type="match status" value="1"/>
</dbReference>
<feature type="region of interest" description="Disordered" evidence="2">
    <location>
        <begin position="800"/>
        <end position="873"/>
    </location>
</feature>
<feature type="compositionally biased region" description="Basic and acidic residues" evidence="2">
    <location>
        <begin position="843"/>
        <end position="857"/>
    </location>
</feature>
<dbReference type="Proteomes" id="UP000322225">
    <property type="component" value="Chromosome 11"/>
</dbReference>
<dbReference type="PANTHER" id="PTHR15665">
    <property type="entry name" value="ASTEROID PROTEIN"/>
    <property type="match status" value="1"/>
</dbReference>
<dbReference type="EMBL" id="CP144061">
    <property type="protein sequence ID" value="WWD21607.1"/>
    <property type="molecule type" value="Genomic_DNA"/>
</dbReference>
<evidence type="ECO:0000313" key="3">
    <source>
        <dbReference type="EMBL" id="WWD21607.1"/>
    </source>
</evidence>
<gene>
    <name evidence="3" type="ORF">CI109_106093</name>
</gene>
<evidence type="ECO:0000256" key="1">
    <source>
        <dbReference type="ARBA" id="ARBA00007398"/>
    </source>
</evidence>
<keyword evidence="4" id="KW-1185">Reference proteome</keyword>
<evidence type="ECO:0000313" key="4">
    <source>
        <dbReference type="Proteomes" id="UP000322225"/>
    </source>
</evidence>
<dbReference type="SUPFAM" id="SSF88723">
    <property type="entry name" value="PIN domain-like"/>
    <property type="match status" value="1"/>
</dbReference>
<dbReference type="RefSeq" id="XP_031858226.1">
    <property type="nucleotide sequence ID" value="XM_032007491.1"/>
</dbReference>
<dbReference type="GeneID" id="43591660"/>
<dbReference type="Gene3D" id="3.40.50.1010">
    <property type="entry name" value="5'-nuclease"/>
    <property type="match status" value="1"/>
</dbReference>
<sequence>MGVRGLQTFIKENRNSLCRSLILSEIDDTNEAASAGGKGKTPVVVDAWGIVYKLYLDSLPWTSGGEYLRFYKLVKRLVKAWRKVGLEPTFVFDGATPSEKHATVLRRFSDQLLTCQLFYTTSKTSRSSSSFSRTANTVILPPQASHAFLFALRRLDVAFHIVPEGEADGVCVSFANQLGGYVIGQDSDFVIMVGRTERVKGYVPLDMMMWIEGEGDNATSSRRPSPGPDGSFQPVMNRRGVSSPIRQSALLPQPAYTRPTLVLTVVQPQALRQRLRLPPHYMPLFASLCGNDYTPPSTASQFFEPNLDTVQRVEKAARILREQLFSPSANAKASINPGDQVVELVERVVKKLSVYPFDTEQSLQNMVDIIIDAALQYSLPPGGECCSTFPFCGELNGSGCRTTSSTRLDGETEKQVWISAARQAYAAAQRQGYLNSITNGWLYPDRTYLWGVLEDPTAASLRSSAGARRVRTATWGIADEGLGGLRWPTLEVEADKEPDTVSNGVEDEMDTDKEDRALRSLLGVDVTENNSEAGDGVISEDTTLVDAEVNTSRSSTARTSTTRAITEYARQGSSSKLIACQLELPPARIRSEGGLPTCLQPPENRLRVYLEPLSSATPLVRALPVSLQPLVAILRFSILEAASKSSKNDTHKWRRDEVSAVLRATIGTFTMWRKDLITELDQHTKAVGPEEGGMLYPLLESRNAQLIAQLSSTMVDSQLLAQSLLLLPGIPNSDSLSSVEQFGPTHLIPFVFFSGVTLHRLLSKLEPGAGWSWTSEEQEAFEQCWEALIEDLEEGTIVGLNSPQAHQNKEETPLAGEGEEEGKEDVVSSSRDNKKKAKKAKRKSADKEGGQKKKDTTKAVGGGRFDLLGDMTI</sequence>
<feature type="compositionally biased region" description="Low complexity" evidence="2">
    <location>
        <begin position="220"/>
        <end position="231"/>
    </location>
</feature>
<dbReference type="AlphaFoldDB" id="A0A5M6BQW7"/>
<feature type="compositionally biased region" description="Basic residues" evidence="2">
    <location>
        <begin position="833"/>
        <end position="842"/>
    </location>
</feature>
<feature type="region of interest" description="Disordered" evidence="2">
    <location>
        <begin position="215"/>
        <end position="238"/>
    </location>
</feature>
<name>A0A5M6BQW7_9TREE</name>
<comment type="similarity">
    <text evidence="1">Belongs to the asteroid family.</text>
</comment>
<proteinExistence type="inferred from homology"/>
<reference evidence="3" key="1">
    <citation type="submission" date="2017-08" db="EMBL/GenBank/DDBJ databases">
        <authorList>
            <person name="Cuomo C."/>
            <person name="Billmyre B."/>
            <person name="Heitman J."/>
        </authorList>
    </citation>
    <scope>NUCLEOTIDE SEQUENCE</scope>
    <source>
        <strain evidence="3">CBS 12478</strain>
    </source>
</reference>
<organism evidence="3 4">
    <name type="scientific">Kwoniella shandongensis</name>
    <dbReference type="NCBI Taxonomy" id="1734106"/>
    <lineage>
        <taxon>Eukaryota</taxon>
        <taxon>Fungi</taxon>
        <taxon>Dikarya</taxon>
        <taxon>Basidiomycota</taxon>
        <taxon>Agaricomycotina</taxon>
        <taxon>Tremellomycetes</taxon>
        <taxon>Tremellales</taxon>
        <taxon>Cryptococcaceae</taxon>
        <taxon>Kwoniella</taxon>
    </lineage>
</organism>
<reference evidence="3" key="2">
    <citation type="submission" date="2024-01" db="EMBL/GenBank/DDBJ databases">
        <title>Comparative genomics of Cryptococcus and Kwoniella reveals pathogenesis evolution and contrasting modes of karyotype evolution via chromosome fusion or intercentromeric recombination.</title>
        <authorList>
            <person name="Coelho M.A."/>
            <person name="David-Palma M."/>
            <person name="Shea T."/>
            <person name="Bowers K."/>
            <person name="McGinley-Smith S."/>
            <person name="Mohammad A.W."/>
            <person name="Gnirke A."/>
            <person name="Yurkov A.M."/>
            <person name="Nowrousian M."/>
            <person name="Sun S."/>
            <person name="Cuomo C.A."/>
            <person name="Heitman J."/>
        </authorList>
    </citation>
    <scope>NUCLEOTIDE SEQUENCE</scope>
    <source>
        <strain evidence="3">CBS 12478</strain>
    </source>
</reference>
<accession>A0A5M6BQW7</accession>
<protein>
    <submittedName>
        <fullName evidence="3">Uncharacterized protein</fullName>
    </submittedName>
</protein>
<dbReference type="KEGG" id="ksn:43591660"/>
<evidence type="ECO:0000256" key="2">
    <source>
        <dbReference type="SAM" id="MobiDB-lite"/>
    </source>
</evidence>